<keyword evidence="2" id="KW-1185">Reference proteome</keyword>
<comment type="caution">
    <text evidence="1">The sequence shown here is derived from an EMBL/GenBank/DDBJ whole genome shotgun (WGS) entry which is preliminary data.</text>
</comment>
<proteinExistence type="predicted"/>
<organism evidence="1 2">
    <name type="scientific">Cardiocondyla obscurior</name>
    <dbReference type="NCBI Taxonomy" id="286306"/>
    <lineage>
        <taxon>Eukaryota</taxon>
        <taxon>Metazoa</taxon>
        <taxon>Ecdysozoa</taxon>
        <taxon>Arthropoda</taxon>
        <taxon>Hexapoda</taxon>
        <taxon>Insecta</taxon>
        <taxon>Pterygota</taxon>
        <taxon>Neoptera</taxon>
        <taxon>Endopterygota</taxon>
        <taxon>Hymenoptera</taxon>
        <taxon>Apocrita</taxon>
        <taxon>Aculeata</taxon>
        <taxon>Formicoidea</taxon>
        <taxon>Formicidae</taxon>
        <taxon>Myrmicinae</taxon>
        <taxon>Cardiocondyla</taxon>
    </lineage>
</organism>
<accession>A0AAW2GBN5</accession>
<evidence type="ECO:0000313" key="1">
    <source>
        <dbReference type="EMBL" id="KAL0123496.1"/>
    </source>
</evidence>
<evidence type="ECO:0000313" key="2">
    <source>
        <dbReference type="Proteomes" id="UP001430953"/>
    </source>
</evidence>
<dbReference type="AlphaFoldDB" id="A0AAW2GBN5"/>
<sequence>MTRRSIAIYCRVEVRHLIEGICATRKHPVVTCRRKIVIPPHGGNNVAETRNTIADHRSLFNCLTHPRVDLAKLFRPNFIIGIVILFFHGRRFCRIFPPAYRNIFSPTFVYLLHLAFSSDVACLEMHAICISLASCSCASTLRVLG</sequence>
<dbReference type="EMBL" id="JADYXP020000005">
    <property type="protein sequence ID" value="KAL0123496.1"/>
    <property type="molecule type" value="Genomic_DNA"/>
</dbReference>
<gene>
    <name evidence="1" type="ORF">PUN28_005778</name>
</gene>
<reference evidence="1 2" key="1">
    <citation type="submission" date="2023-03" db="EMBL/GenBank/DDBJ databases">
        <title>High recombination rates correlate with genetic variation in Cardiocondyla obscurior ants.</title>
        <authorList>
            <person name="Errbii M."/>
        </authorList>
    </citation>
    <scope>NUCLEOTIDE SEQUENCE [LARGE SCALE GENOMIC DNA]</scope>
    <source>
        <strain evidence="1">Alpha-2009</strain>
        <tissue evidence="1">Whole body</tissue>
    </source>
</reference>
<dbReference type="Proteomes" id="UP001430953">
    <property type="component" value="Unassembled WGS sequence"/>
</dbReference>
<protein>
    <submittedName>
        <fullName evidence="1">Uncharacterized protein</fullName>
    </submittedName>
</protein>
<name>A0AAW2GBN5_9HYME</name>